<dbReference type="InterPro" id="IPR036921">
    <property type="entry name" value="PurM-like_N_sf"/>
</dbReference>
<comment type="caution">
    <text evidence="8">Lacks conserved residue(s) required for the propagation of feature annotation.</text>
</comment>
<feature type="domain" description="PurM-like C-terminal" evidence="10">
    <location>
        <begin position="548"/>
        <end position="685"/>
    </location>
</feature>
<evidence type="ECO:0000259" key="9">
    <source>
        <dbReference type="Pfam" id="PF00586"/>
    </source>
</evidence>
<sequence>MSLTPQESEYLENKIGRKPNPLELQIVAAEWSEHCSYKSSKKHLRILPKEGKRVISGPGYDSGVLDVGDGYVVTVHIESHNHPSAVEPYGGAATGVGGVIRDILSAGTRPIAILDGLRFGNIEKDNHAMWLFKNAVRGIADYGNCLGIPTIGGEIEFDKCFTNYALVDVASIGFGKKENLIKNKAEKGDYVVLIGGSTGRDGIGGSQFASDKLEAENRSAVQIPDPFIEKLVIEVILEARNQKCIKAMKDLGGGGLSCAISETADALGVGIELDLSLVHKREQNMSPSELMVSESQERMLVITDLKKLVSLKKICEKFRVPYSVIGRVKEDKLMKVKLDKSTIANLPSQIVANAPLLDRPSSLPKYLKNIEKIKKPKTPQDLSKTLLRMLSNPNIASKHWVYTQYDHEVGIRTVVKPGSDGSVLRLDNGKFLAAKIDGNSKHCYVNPRDGVMGCFDEACRNVICTGAKPIGMVDHLQFGNPEDPEIFWTFKESVQAITDYAKYFQIPCVGGKVSLYNETDKGPIKPTPLIGVLGLIEKKPLVSQKIENGDLVIIVGTTKDELGGSEYYEYVHNVTGGKCPSVDMKTSKKIQDAVLDLIQSCTIKVAHDCSKGGLGIAVSKLCITNDIGCTISLEKIPSEKLSHDELLFSESHSRFLLVIKPQDENKVMALLAKSAVQHARAGVFSGKDIVFQQKTSAIVRVRVDKAQEKWLNSLGALVTHG</sequence>
<comment type="subunit">
    <text evidence="8">Monomer. Part of the FGAM synthase complex composed of 1 PurL, 1 PurQ and 2 PurS subunits.</text>
</comment>
<evidence type="ECO:0000259" key="10">
    <source>
        <dbReference type="Pfam" id="PF02769"/>
    </source>
</evidence>
<evidence type="ECO:0000256" key="4">
    <source>
        <dbReference type="ARBA" id="ARBA00022741"/>
    </source>
</evidence>
<keyword evidence="2 8" id="KW-0436">Ligase</keyword>
<evidence type="ECO:0000256" key="2">
    <source>
        <dbReference type="ARBA" id="ARBA00022598"/>
    </source>
</evidence>
<dbReference type="InterPro" id="IPR010074">
    <property type="entry name" value="PRibForGlyAmidine_synth_PurL"/>
</dbReference>
<keyword evidence="13" id="KW-1185">Reference proteome</keyword>
<feature type="binding site" evidence="8">
    <location>
        <position position="250"/>
    </location>
    <ligand>
        <name>Mg(2+)</name>
        <dbReference type="ChEBI" id="CHEBI:18420"/>
        <label>2</label>
    </ligand>
</feature>
<feature type="domain" description="PurM-like C-terminal" evidence="10">
    <location>
        <begin position="187"/>
        <end position="337"/>
    </location>
</feature>
<keyword evidence="4 8" id="KW-0547">Nucleotide-binding</keyword>
<protein>
    <recommendedName>
        <fullName evidence="8">Phosphoribosylformylglycinamidine synthase subunit PurL</fullName>
        <shortName evidence="8">FGAM synthase</shortName>
        <ecNumber evidence="8">6.3.5.3</ecNumber>
    </recommendedName>
    <alternativeName>
        <fullName evidence="8">Formylglycinamide ribonucleotide amidotransferase subunit II</fullName>
        <shortName evidence="8">FGAR amidotransferase II</shortName>
        <shortName evidence="8">FGAR-AT II</shortName>
    </alternativeName>
    <alternativeName>
        <fullName evidence="8">Glutamine amidotransferase PurL</fullName>
    </alternativeName>
    <alternativeName>
        <fullName evidence="8">Phosphoribosylformylglycinamidine synthase subunit II</fullName>
    </alternativeName>
</protein>
<comment type="subcellular location">
    <subcellularLocation>
        <location evidence="8">Cytoplasm</location>
    </subcellularLocation>
</comment>
<dbReference type="GO" id="GO:0005524">
    <property type="term" value="F:ATP binding"/>
    <property type="evidence" value="ECO:0007669"/>
    <property type="project" value="UniProtKB-UniRule"/>
</dbReference>
<dbReference type="SUPFAM" id="SSF55326">
    <property type="entry name" value="PurM N-terminal domain-like"/>
    <property type="match status" value="2"/>
</dbReference>
<comment type="pathway">
    <text evidence="8">Purine metabolism; IMP biosynthesis via de novo pathway; 5-amino-1-(5-phospho-D-ribosyl)imidazole from N(2)-formyl-N(1)-(5-phospho-D-ribosyl)glycinamide: step 1/2.</text>
</comment>
<dbReference type="EC" id="6.3.5.3" evidence="8"/>
<feature type="domain" description="Phosphoribosylformylglycinamidine synthase linker" evidence="11">
    <location>
        <begin position="1"/>
        <end position="38"/>
    </location>
</feature>
<feature type="binding site" evidence="8">
    <location>
        <position position="514"/>
    </location>
    <ligand>
        <name>substrate</name>
    </ligand>
</feature>
<dbReference type="Pfam" id="PF00586">
    <property type="entry name" value="AIRS"/>
    <property type="match status" value="2"/>
</dbReference>
<evidence type="ECO:0000256" key="5">
    <source>
        <dbReference type="ARBA" id="ARBA00022755"/>
    </source>
</evidence>
<keyword evidence="6 8" id="KW-0067">ATP-binding</keyword>
<evidence type="ECO:0000313" key="12">
    <source>
        <dbReference type="EMBL" id="CUR51686.1"/>
    </source>
</evidence>
<evidence type="ECO:0000256" key="6">
    <source>
        <dbReference type="ARBA" id="ARBA00022840"/>
    </source>
</evidence>
<dbReference type="AlphaFoldDB" id="A0A128A2W0"/>
<keyword evidence="7 8" id="KW-0460">Magnesium</keyword>
<name>A0A128A2W0_9ARCH</name>
<dbReference type="Gene3D" id="3.30.1330.10">
    <property type="entry name" value="PurM-like, N-terminal domain"/>
    <property type="match status" value="2"/>
</dbReference>
<feature type="active site" description="Proton acceptor" evidence="8">
    <location>
        <position position="80"/>
    </location>
</feature>
<dbReference type="SUPFAM" id="SSF56042">
    <property type="entry name" value="PurM C-terminal domain-like"/>
    <property type="match status" value="2"/>
</dbReference>
<dbReference type="Pfam" id="PF18072">
    <property type="entry name" value="FGAR-AT_linker"/>
    <property type="match status" value="1"/>
</dbReference>
<dbReference type="HAMAP" id="MF_00420">
    <property type="entry name" value="PurL_2"/>
    <property type="match status" value="1"/>
</dbReference>
<feature type="binding site" evidence="8">
    <location>
        <begin position="294"/>
        <end position="296"/>
    </location>
    <ligand>
        <name>substrate</name>
    </ligand>
</feature>
<dbReference type="GO" id="GO:0004642">
    <property type="term" value="F:phosphoribosylformylglycinamidine synthase activity"/>
    <property type="evidence" value="ECO:0007669"/>
    <property type="project" value="UniProtKB-UniRule"/>
</dbReference>
<proteinExistence type="inferred from homology"/>
<evidence type="ECO:0000256" key="7">
    <source>
        <dbReference type="ARBA" id="ARBA00022842"/>
    </source>
</evidence>
<feature type="binding site" evidence="8">
    <location>
        <begin position="79"/>
        <end position="82"/>
    </location>
    <ligand>
        <name>substrate</name>
    </ligand>
</feature>
<dbReference type="Pfam" id="PF02769">
    <property type="entry name" value="AIRS_C"/>
    <property type="match status" value="2"/>
</dbReference>
<keyword evidence="5 8" id="KW-0658">Purine biosynthesis</keyword>
<dbReference type="GO" id="GO:0005737">
    <property type="term" value="C:cytoplasm"/>
    <property type="evidence" value="ECO:0007669"/>
    <property type="project" value="UniProtKB-SubCell"/>
</dbReference>
<dbReference type="NCBIfam" id="TIGR01736">
    <property type="entry name" value="FGAM_synth_II"/>
    <property type="match status" value="1"/>
</dbReference>
<evidence type="ECO:0000256" key="8">
    <source>
        <dbReference type="HAMAP-Rule" id="MF_00420"/>
    </source>
</evidence>
<keyword evidence="1 8" id="KW-0963">Cytoplasm</keyword>
<dbReference type="KEGG" id="ndv:NDEV_0921"/>
<dbReference type="PIRSF" id="PIRSF001587">
    <property type="entry name" value="FGAM_synthase_II"/>
    <property type="match status" value="1"/>
</dbReference>
<feature type="binding site" evidence="8">
    <location>
        <position position="102"/>
    </location>
    <ligand>
        <name>Mg(2+)</name>
        <dbReference type="ChEBI" id="CHEBI:18420"/>
        <label>2</label>
    </ligand>
</feature>
<feature type="binding site" evidence="8">
    <location>
        <position position="37"/>
    </location>
    <ligand>
        <name>ATP</name>
        <dbReference type="ChEBI" id="CHEBI:30616"/>
    </ligand>
</feature>
<dbReference type="Gene3D" id="3.90.650.10">
    <property type="entry name" value="PurM-like C-terminal domain"/>
    <property type="match status" value="2"/>
</dbReference>
<dbReference type="EMBL" id="LN890280">
    <property type="protein sequence ID" value="CUR51686.1"/>
    <property type="molecule type" value="Genomic_DNA"/>
</dbReference>
<comment type="catalytic activity">
    <reaction evidence="8">
        <text>N(2)-formyl-N(1)-(5-phospho-beta-D-ribosyl)glycinamide + L-glutamine + ATP + H2O = 2-formamido-N(1)-(5-O-phospho-beta-D-ribosyl)acetamidine + L-glutamate + ADP + phosphate + H(+)</text>
        <dbReference type="Rhea" id="RHEA:17129"/>
        <dbReference type="ChEBI" id="CHEBI:15377"/>
        <dbReference type="ChEBI" id="CHEBI:15378"/>
        <dbReference type="ChEBI" id="CHEBI:29985"/>
        <dbReference type="ChEBI" id="CHEBI:30616"/>
        <dbReference type="ChEBI" id="CHEBI:43474"/>
        <dbReference type="ChEBI" id="CHEBI:58359"/>
        <dbReference type="ChEBI" id="CHEBI:147286"/>
        <dbReference type="ChEBI" id="CHEBI:147287"/>
        <dbReference type="ChEBI" id="CHEBI:456216"/>
        <dbReference type="EC" id="6.3.5.3"/>
    </reaction>
</comment>
<accession>A0A128A2W0</accession>
<dbReference type="UniPathway" id="UPA00074">
    <property type="reaction ID" value="UER00128"/>
</dbReference>
<feature type="domain" description="PurM-like N-terminal" evidence="9">
    <location>
        <begin position="60"/>
        <end position="173"/>
    </location>
</feature>
<dbReference type="CDD" id="cd02203">
    <property type="entry name" value="PurL_repeat1"/>
    <property type="match status" value="1"/>
</dbReference>
<comment type="function">
    <text evidence="8">Part of the phosphoribosylformylglycinamidine synthase complex involved in the purines biosynthetic pathway. Catalyzes the ATP-dependent conversion of formylglycinamide ribonucleotide (FGAR) and glutamine to yield formylglycinamidine ribonucleotide (FGAM) and glutamate. The FGAM synthase complex is composed of three subunits. PurQ produces an ammonia molecule by converting glutamine to glutamate. PurL transfers the ammonia molecule to FGAR to form FGAM in an ATP-dependent manner. PurS interacts with PurQ and PurL and is thought to assist in the transfer of the ammonia molecule from PurQ to PurL.</text>
</comment>
<dbReference type="InterPro" id="IPR036676">
    <property type="entry name" value="PurM-like_C_sf"/>
</dbReference>
<feature type="active site" evidence="8">
    <location>
        <position position="34"/>
    </location>
</feature>
<dbReference type="PANTHER" id="PTHR43555">
    <property type="entry name" value="PHOSPHORIBOSYLFORMYLGLYCINAMIDINE SYNTHASE SUBUNIT PURL"/>
    <property type="match status" value="1"/>
</dbReference>
<feature type="domain" description="PurM-like N-terminal" evidence="9">
    <location>
        <begin position="418"/>
        <end position="536"/>
    </location>
</feature>
<gene>
    <name evidence="8 12" type="primary">purL</name>
    <name evidence="12" type="ORF">NDEV_0921</name>
</gene>
<organism evidence="12 13">
    <name type="scientific">Nitrosotalea devaniterrae</name>
    <dbReference type="NCBI Taxonomy" id="1078905"/>
    <lineage>
        <taxon>Archaea</taxon>
        <taxon>Nitrososphaerota</taxon>
        <taxon>Nitrososphaeria</taxon>
        <taxon>Nitrosotaleales</taxon>
        <taxon>Nitrosotaleaceae</taxon>
        <taxon>Nitrosotalea</taxon>
    </lineage>
</organism>
<dbReference type="Proteomes" id="UP000196239">
    <property type="component" value="Chromosome 1"/>
</dbReference>
<dbReference type="InterPro" id="IPR041609">
    <property type="entry name" value="PurL_linker"/>
</dbReference>
<dbReference type="GO" id="GO:0006189">
    <property type="term" value="P:'de novo' IMP biosynthetic process"/>
    <property type="evidence" value="ECO:0007669"/>
    <property type="project" value="UniProtKB-UniRule"/>
</dbReference>
<dbReference type="InterPro" id="IPR010918">
    <property type="entry name" value="PurM-like_C_dom"/>
</dbReference>
<feature type="binding site" evidence="8">
    <location>
        <position position="101"/>
    </location>
    <ligand>
        <name>substrate</name>
    </ligand>
</feature>
<evidence type="ECO:0000313" key="13">
    <source>
        <dbReference type="Proteomes" id="UP000196239"/>
    </source>
</evidence>
<evidence type="ECO:0000256" key="1">
    <source>
        <dbReference type="ARBA" id="ARBA00022490"/>
    </source>
</evidence>
<feature type="binding site" evidence="8">
    <location>
        <position position="511"/>
    </location>
    <ligand>
        <name>ATP</name>
        <dbReference type="ChEBI" id="CHEBI:30616"/>
    </ligand>
</feature>
<feature type="binding site" evidence="8">
    <location>
        <position position="474"/>
    </location>
    <ligand>
        <name>ATP</name>
        <dbReference type="ChEBI" id="CHEBI:30616"/>
    </ligand>
</feature>
<feature type="binding site" evidence="8">
    <location>
        <position position="222"/>
    </location>
    <ligand>
        <name>substrate</name>
    </ligand>
</feature>
<feature type="binding site" evidence="8">
    <location>
        <position position="78"/>
    </location>
    <ligand>
        <name>Mg(2+)</name>
        <dbReference type="ChEBI" id="CHEBI:18420"/>
        <label>1</label>
    </ligand>
</feature>
<dbReference type="NCBIfam" id="NF002290">
    <property type="entry name" value="PRK01213.1"/>
    <property type="match status" value="1"/>
</dbReference>
<evidence type="ECO:0000256" key="3">
    <source>
        <dbReference type="ARBA" id="ARBA00022723"/>
    </source>
</evidence>
<dbReference type="PANTHER" id="PTHR43555:SF1">
    <property type="entry name" value="PHOSPHORIBOSYLFORMYLGLYCINAMIDINE SYNTHASE SUBUNIT PURL"/>
    <property type="match status" value="1"/>
</dbReference>
<reference evidence="13" key="1">
    <citation type="submission" date="2015-10" db="EMBL/GenBank/DDBJ databases">
        <authorList>
            <person name="Lehtovirta-Morley L.E."/>
            <person name="Vieille C."/>
        </authorList>
    </citation>
    <scope>NUCLEOTIDE SEQUENCE [LARGE SCALE GENOMIC DNA]</scope>
</reference>
<comment type="similarity">
    <text evidence="8">Belongs to the FGAMS family.</text>
</comment>
<dbReference type="InterPro" id="IPR016188">
    <property type="entry name" value="PurM-like_N"/>
</dbReference>
<evidence type="ECO:0000259" key="11">
    <source>
        <dbReference type="Pfam" id="PF18072"/>
    </source>
</evidence>
<dbReference type="GO" id="GO:0000287">
    <property type="term" value="F:magnesium ion binding"/>
    <property type="evidence" value="ECO:0007669"/>
    <property type="project" value="UniProtKB-UniRule"/>
</dbReference>
<dbReference type="CDD" id="cd02204">
    <property type="entry name" value="PurL_repeat2"/>
    <property type="match status" value="1"/>
</dbReference>
<keyword evidence="3 8" id="KW-0479">Metal-binding</keyword>